<keyword evidence="1" id="KW-0647">Proteasome</keyword>
<gene>
    <name evidence="1" type="primary">PSMD12_1</name>
    <name evidence="1" type="ORF">P7K49_010589</name>
</gene>
<proteinExistence type="predicted"/>
<keyword evidence="2" id="KW-1185">Reference proteome</keyword>
<dbReference type="EMBL" id="JASSZA010000005">
    <property type="protein sequence ID" value="KAK2110843.1"/>
    <property type="molecule type" value="Genomic_DNA"/>
</dbReference>
<comment type="caution">
    <text evidence="1">The sequence shown here is derived from an EMBL/GenBank/DDBJ whole genome shotgun (WGS) entry which is preliminary data.</text>
</comment>
<name>A0ABQ9VQK7_SAGOE</name>
<dbReference type="GO" id="GO:0000502">
    <property type="term" value="C:proteasome complex"/>
    <property type="evidence" value="ECO:0007669"/>
    <property type="project" value="UniProtKB-KW"/>
</dbReference>
<accession>A0ABQ9VQK7</accession>
<evidence type="ECO:0000313" key="2">
    <source>
        <dbReference type="Proteomes" id="UP001266305"/>
    </source>
</evidence>
<evidence type="ECO:0000313" key="1">
    <source>
        <dbReference type="EMBL" id="KAK2110843.1"/>
    </source>
</evidence>
<reference evidence="1 2" key="1">
    <citation type="submission" date="2023-05" db="EMBL/GenBank/DDBJ databases">
        <title>B98-5 Cell Line De Novo Hybrid Assembly: An Optical Mapping Approach.</title>
        <authorList>
            <person name="Kananen K."/>
            <person name="Auerbach J.A."/>
            <person name="Kautto E."/>
            <person name="Blachly J.S."/>
        </authorList>
    </citation>
    <scope>NUCLEOTIDE SEQUENCE [LARGE SCALE GENOMIC DNA]</scope>
    <source>
        <strain evidence="1">B95-8</strain>
        <tissue evidence="1">Cell line</tissue>
    </source>
</reference>
<protein>
    <submittedName>
        <fullName evidence="1">26S proteasome non-ATPase regulatory subunit 12</fullName>
    </submittedName>
</protein>
<dbReference type="Proteomes" id="UP001266305">
    <property type="component" value="Unassembled WGS sequence"/>
</dbReference>
<organism evidence="1 2">
    <name type="scientific">Saguinus oedipus</name>
    <name type="common">Cotton-top tamarin</name>
    <name type="synonym">Oedipomidas oedipus</name>
    <dbReference type="NCBI Taxonomy" id="9490"/>
    <lineage>
        <taxon>Eukaryota</taxon>
        <taxon>Metazoa</taxon>
        <taxon>Chordata</taxon>
        <taxon>Craniata</taxon>
        <taxon>Vertebrata</taxon>
        <taxon>Euteleostomi</taxon>
        <taxon>Mammalia</taxon>
        <taxon>Eutheria</taxon>
        <taxon>Euarchontoglires</taxon>
        <taxon>Primates</taxon>
        <taxon>Haplorrhini</taxon>
        <taxon>Platyrrhini</taxon>
        <taxon>Cebidae</taxon>
        <taxon>Callitrichinae</taxon>
        <taxon>Saguinus</taxon>
    </lineage>
</organism>
<sequence length="108" mass="11317">MADGGSERADGRIVKMEVDYSATVDQRLPECAKLAKASGGLRAGACIPPITCSDLVGTARVGDLTSAQPGLRSTPTPVASQTLPKTDDHFPLLDLGLRFTFGLFLDVV</sequence>